<sequence length="114" mass="13339">MSRKYYNRLNSLLRREEAARKKMIVEEPRTQRKWIRERTTDPEVGVQVQRSKKEILEYNVKCVVEGLGRGYKNASVQFRNTDRGLLEQPKDESGKEHKVHLGSVVFGCCSKMLL</sequence>
<gene>
    <name evidence="1" type="ORF">P5673_032343</name>
</gene>
<dbReference type="AlphaFoldDB" id="A0AAD9PRE3"/>
<comment type="caution">
    <text evidence="1">The sequence shown here is derived from an EMBL/GenBank/DDBJ whole genome shotgun (WGS) entry which is preliminary data.</text>
</comment>
<organism evidence="1 2">
    <name type="scientific">Acropora cervicornis</name>
    <name type="common">Staghorn coral</name>
    <dbReference type="NCBI Taxonomy" id="6130"/>
    <lineage>
        <taxon>Eukaryota</taxon>
        <taxon>Metazoa</taxon>
        <taxon>Cnidaria</taxon>
        <taxon>Anthozoa</taxon>
        <taxon>Hexacorallia</taxon>
        <taxon>Scleractinia</taxon>
        <taxon>Astrocoeniina</taxon>
        <taxon>Acroporidae</taxon>
        <taxon>Acropora</taxon>
    </lineage>
</organism>
<keyword evidence="2" id="KW-1185">Reference proteome</keyword>
<accession>A0AAD9PRE3</accession>
<dbReference type="EMBL" id="JARQWQ010000174">
    <property type="protein sequence ID" value="KAK2547646.1"/>
    <property type="molecule type" value="Genomic_DNA"/>
</dbReference>
<reference evidence="1" key="2">
    <citation type="journal article" date="2023" name="Science">
        <title>Genomic signatures of disease resistance in endangered staghorn corals.</title>
        <authorList>
            <person name="Vollmer S.V."/>
            <person name="Selwyn J.D."/>
            <person name="Despard B.A."/>
            <person name="Roesel C.L."/>
        </authorList>
    </citation>
    <scope>NUCLEOTIDE SEQUENCE</scope>
    <source>
        <strain evidence="1">K2</strain>
    </source>
</reference>
<evidence type="ECO:0000313" key="2">
    <source>
        <dbReference type="Proteomes" id="UP001249851"/>
    </source>
</evidence>
<proteinExistence type="predicted"/>
<name>A0AAD9PRE3_ACRCE</name>
<evidence type="ECO:0000313" key="1">
    <source>
        <dbReference type="EMBL" id="KAK2547646.1"/>
    </source>
</evidence>
<dbReference type="Proteomes" id="UP001249851">
    <property type="component" value="Unassembled WGS sequence"/>
</dbReference>
<reference evidence="1" key="1">
    <citation type="journal article" date="2023" name="G3 (Bethesda)">
        <title>Whole genome assembly and annotation of the endangered Caribbean coral Acropora cervicornis.</title>
        <authorList>
            <person name="Selwyn J.D."/>
            <person name="Vollmer S.V."/>
        </authorList>
    </citation>
    <scope>NUCLEOTIDE SEQUENCE</scope>
    <source>
        <strain evidence="1">K2</strain>
    </source>
</reference>
<protein>
    <submittedName>
        <fullName evidence="1">Uncharacterized protein</fullName>
    </submittedName>
</protein>